<name>A0A2U9AVX3_SCOMX</name>
<accession>A0A2U9AVX3</accession>
<gene>
    <name evidence="1" type="ORF">SMAX5B_002426</name>
</gene>
<proteinExistence type="predicted"/>
<reference evidence="1 2" key="1">
    <citation type="submission" date="2017-12" db="EMBL/GenBank/DDBJ databases">
        <title>Integrating genomic resources of turbot (Scophthalmus maximus) in depth evaluation of genetic and physical mapping variation across individuals.</title>
        <authorList>
            <person name="Martinez P."/>
        </authorList>
    </citation>
    <scope>NUCLEOTIDE SEQUENCE [LARGE SCALE GENOMIC DNA]</scope>
</reference>
<sequence length="88" mass="10316">MRSEFRIHWVFVDETYRRAAYLRRKMNLYGSSSMNANQDTVSPEVMGRCTMETNPKTVSSVCARRRRVLLSATKPNCRFPFNSAFWLS</sequence>
<dbReference type="Proteomes" id="UP000246464">
    <property type="component" value="Chromosome 1"/>
</dbReference>
<dbReference type="AlphaFoldDB" id="A0A2U9AVX3"/>
<keyword evidence="2" id="KW-1185">Reference proteome</keyword>
<protein>
    <submittedName>
        <fullName evidence="1">Uncharacterized protein</fullName>
    </submittedName>
</protein>
<evidence type="ECO:0000313" key="2">
    <source>
        <dbReference type="Proteomes" id="UP000246464"/>
    </source>
</evidence>
<dbReference type="EMBL" id="CP026243">
    <property type="protein sequence ID" value="AWO95735.1"/>
    <property type="molecule type" value="Genomic_DNA"/>
</dbReference>
<organism evidence="1 2">
    <name type="scientific">Scophthalmus maximus</name>
    <name type="common">Turbot</name>
    <name type="synonym">Psetta maxima</name>
    <dbReference type="NCBI Taxonomy" id="52904"/>
    <lineage>
        <taxon>Eukaryota</taxon>
        <taxon>Metazoa</taxon>
        <taxon>Chordata</taxon>
        <taxon>Craniata</taxon>
        <taxon>Vertebrata</taxon>
        <taxon>Euteleostomi</taxon>
        <taxon>Actinopterygii</taxon>
        <taxon>Neopterygii</taxon>
        <taxon>Teleostei</taxon>
        <taxon>Neoteleostei</taxon>
        <taxon>Acanthomorphata</taxon>
        <taxon>Carangaria</taxon>
        <taxon>Pleuronectiformes</taxon>
        <taxon>Pleuronectoidei</taxon>
        <taxon>Scophthalmidae</taxon>
        <taxon>Scophthalmus</taxon>
    </lineage>
</organism>
<evidence type="ECO:0000313" key="1">
    <source>
        <dbReference type="EMBL" id="AWO95735.1"/>
    </source>
</evidence>